<dbReference type="AlphaFoldDB" id="A0A9P8YJK1"/>
<keyword evidence="3" id="KW-1185">Reference proteome</keyword>
<sequence>MILSTTNELLAYIPTYTIHKLIYPAQNLQNLLSTMDNTRAAALGQAMNLLGRNHKLLTEYLQSPVSTHKLQDIYQRRKIRQTLQRIHPQIGSWFDIPGLSGSSRATYEDHKHFRIDEYILAKLPDQNHLVTSSRCDHQYGDYGVPAMFQWLFSCSTPHGRLVAAEGGRLDVAVNELPAGTPENKDGLDEIIEHGQTALSLCDPQDIDCSLCDLISSANTYVASYRLAHVAGFIPKHRLDLATKVSAGMLEQKLRAEHAAAANRESPIYQRINNLLHKLIDIADRLDPADECDIRPADTDATKLPINTSVSKHLDVASSFRIETREAGCAKTTKQDFGVSMSAPPTPTGVAPWLAGTDDVVPAEPLDEGSTDDLDEEAEKLIDRLRIADKSTP</sequence>
<feature type="compositionally biased region" description="Acidic residues" evidence="1">
    <location>
        <begin position="364"/>
        <end position="377"/>
    </location>
</feature>
<dbReference type="RefSeq" id="XP_046018264.1">
    <property type="nucleotide sequence ID" value="XM_046162401.1"/>
</dbReference>
<gene>
    <name evidence="2" type="ORF">B0I36DRAFT_426712</name>
</gene>
<dbReference type="GeneID" id="70191947"/>
<dbReference type="Proteomes" id="UP000756346">
    <property type="component" value="Unassembled WGS sequence"/>
</dbReference>
<evidence type="ECO:0000313" key="2">
    <source>
        <dbReference type="EMBL" id="KAH7040209.1"/>
    </source>
</evidence>
<reference evidence="2" key="1">
    <citation type="journal article" date="2021" name="Nat. Commun.">
        <title>Genetic determinants of endophytism in the Arabidopsis root mycobiome.</title>
        <authorList>
            <person name="Mesny F."/>
            <person name="Miyauchi S."/>
            <person name="Thiergart T."/>
            <person name="Pickel B."/>
            <person name="Atanasova L."/>
            <person name="Karlsson M."/>
            <person name="Huettel B."/>
            <person name="Barry K.W."/>
            <person name="Haridas S."/>
            <person name="Chen C."/>
            <person name="Bauer D."/>
            <person name="Andreopoulos W."/>
            <person name="Pangilinan J."/>
            <person name="LaButti K."/>
            <person name="Riley R."/>
            <person name="Lipzen A."/>
            <person name="Clum A."/>
            <person name="Drula E."/>
            <person name="Henrissat B."/>
            <person name="Kohler A."/>
            <person name="Grigoriev I.V."/>
            <person name="Martin F.M."/>
            <person name="Hacquard S."/>
        </authorList>
    </citation>
    <scope>NUCLEOTIDE SEQUENCE</scope>
    <source>
        <strain evidence="2">MPI-CAGE-CH-0230</strain>
    </source>
</reference>
<organism evidence="2 3">
    <name type="scientific">Microdochium trichocladiopsis</name>
    <dbReference type="NCBI Taxonomy" id="1682393"/>
    <lineage>
        <taxon>Eukaryota</taxon>
        <taxon>Fungi</taxon>
        <taxon>Dikarya</taxon>
        <taxon>Ascomycota</taxon>
        <taxon>Pezizomycotina</taxon>
        <taxon>Sordariomycetes</taxon>
        <taxon>Xylariomycetidae</taxon>
        <taxon>Xylariales</taxon>
        <taxon>Microdochiaceae</taxon>
        <taxon>Microdochium</taxon>
    </lineage>
</organism>
<name>A0A9P8YJK1_9PEZI</name>
<dbReference type="EMBL" id="JAGTJQ010000001">
    <property type="protein sequence ID" value="KAH7040209.1"/>
    <property type="molecule type" value="Genomic_DNA"/>
</dbReference>
<proteinExistence type="predicted"/>
<evidence type="ECO:0000256" key="1">
    <source>
        <dbReference type="SAM" id="MobiDB-lite"/>
    </source>
</evidence>
<accession>A0A9P8YJK1</accession>
<feature type="region of interest" description="Disordered" evidence="1">
    <location>
        <begin position="337"/>
        <end position="377"/>
    </location>
</feature>
<evidence type="ECO:0000313" key="3">
    <source>
        <dbReference type="Proteomes" id="UP000756346"/>
    </source>
</evidence>
<comment type="caution">
    <text evidence="2">The sequence shown here is derived from an EMBL/GenBank/DDBJ whole genome shotgun (WGS) entry which is preliminary data.</text>
</comment>
<protein>
    <submittedName>
        <fullName evidence="2">Uncharacterized protein</fullName>
    </submittedName>
</protein>